<keyword evidence="1" id="KW-0812">Transmembrane</keyword>
<organism evidence="2 3">
    <name type="scientific">Cupriavidus basilensis</name>
    <dbReference type="NCBI Taxonomy" id="68895"/>
    <lineage>
        <taxon>Bacteria</taxon>
        <taxon>Pseudomonadati</taxon>
        <taxon>Pseudomonadota</taxon>
        <taxon>Betaproteobacteria</taxon>
        <taxon>Burkholderiales</taxon>
        <taxon>Burkholderiaceae</taxon>
        <taxon>Cupriavidus</taxon>
    </lineage>
</organism>
<feature type="transmembrane region" description="Helical" evidence="1">
    <location>
        <begin position="48"/>
        <end position="69"/>
    </location>
</feature>
<proteinExistence type="predicted"/>
<feature type="transmembrane region" description="Helical" evidence="1">
    <location>
        <begin position="114"/>
        <end position="134"/>
    </location>
</feature>
<comment type="caution">
    <text evidence="2">The sequence shown here is derived from an EMBL/GenBank/DDBJ whole genome shotgun (WGS) entry which is preliminary data.</text>
</comment>
<keyword evidence="3" id="KW-1185">Reference proteome</keyword>
<evidence type="ECO:0008006" key="4">
    <source>
        <dbReference type="Google" id="ProtNLM"/>
    </source>
</evidence>
<gene>
    <name evidence="2" type="ORF">P3W85_21170</name>
</gene>
<dbReference type="RefSeq" id="WP_276266234.1">
    <property type="nucleotide sequence ID" value="NZ_JARJLM010000355.1"/>
</dbReference>
<evidence type="ECO:0000313" key="3">
    <source>
        <dbReference type="Proteomes" id="UP001216674"/>
    </source>
</evidence>
<keyword evidence="1" id="KW-0472">Membrane</keyword>
<reference evidence="2 3" key="1">
    <citation type="submission" date="2023-03" db="EMBL/GenBank/DDBJ databases">
        <title>Draft assemblies of triclosan tolerant bacteria isolated from returned activated sludge.</title>
        <authorList>
            <person name="Van Hamelsveld S."/>
        </authorList>
    </citation>
    <scope>NUCLEOTIDE SEQUENCE [LARGE SCALE GENOMIC DNA]</scope>
    <source>
        <strain evidence="2 3">GW210010_S58</strain>
    </source>
</reference>
<protein>
    <recommendedName>
        <fullName evidence="4">Transmembrane protein</fullName>
    </recommendedName>
</protein>
<dbReference type="EMBL" id="JARJLM010000355">
    <property type="protein sequence ID" value="MDF3835447.1"/>
    <property type="molecule type" value="Genomic_DNA"/>
</dbReference>
<dbReference type="Proteomes" id="UP001216674">
    <property type="component" value="Unassembled WGS sequence"/>
</dbReference>
<sequence length="140" mass="15534">MQSLPAPANTGEYTLTIYMTNLAAAALGLLLLWLCWKLDDEQKGRFRNYLVVCLGALLGWALAMFFSPYGPFDKDILDNVGKWTSAFLSGYAVSKVDRFIESSMFDGKTAKIDAWIRFGLFAGALTLALIAVGTNRMYQK</sequence>
<evidence type="ECO:0000256" key="1">
    <source>
        <dbReference type="SAM" id="Phobius"/>
    </source>
</evidence>
<accession>A0ABT6AS42</accession>
<feature type="transmembrane region" description="Helical" evidence="1">
    <location>
        <begin position="15"/>
        <end position="36"/>
    </location>
</feature>
<keyword evidence="1" id="KW-1133">Transmembrane helix</keyword>
<name>A0ABT6AS42_9BURK</name>
<evidence type="ECO:0000313" key="2">
    <source>
        <dbReference type="EMBL" id="MDF3835447.1"/>
    </source>
</evidence>